<organism evidence="3 4">
    <name type="scientific">Aurantiacibacter xanthus</name>
    <dbReference type="NCBI Taxonomy" id="1784712"/>
    <lineage>
        <taxon>Bacteria</taxon>
        <taxon>Pseudomonadati</taxon>
        <taxon>Pseudomonadota</taxon>
        <taxon>Alphaproteobacteria</taxon>
        <taxon>Sphingomonadales</taxon>
        <taxon>Erythrobacteraceae</taxon>
        <taxon>Aurantiacibacter</taxon>
    </lineage>
</organism>
<sequence length="250" mass="24761">MVRPEVLAGLDRVADRGHHGILRDARRRIASQAGLRALRLFPAASLLALAAAALGFAPAIVLALGCGLPVLLPAAMAAFSLARVRSGRGAALARIDGELALKGRMQAADAFLSHQAGNAFTAAAVADAADRLAEAERATLAPHRDSLRALPRDLWLAFAGGVLLVAALVLSTGSGSGELASSGGRPATPLAAAAQALGLDWRNQGDEAGGVDEGASGASARGGDVPRSDQGGHGAAAMAGHGAAGSSAQG</sequence>
<dbReference type="EMBL" id="QXFM01000062">
    <property type="protein sequence ID" value="RIV89498.1"/>
    <property type="molecule type" value="Genomic_DNA"/>
</dbReference>
<evidence type="ECO:0000256" key="2">
    <source>
        <dbReference type="SAM" id="Phobius"/>
    </source>
</evidence>
<protein>
    <submittedName>
        <fullName evidence="3">Uncharacterized protein</fullName>
    </submittedName>
</protein>
<evidence type="ECO:0000313" key="4">
    <source>
        <dbReference type="Proteomes" id="UP000265366"/>
    </source>
</evidence>
<accession>A0A3A1P9W8</accession>
<dbReference type="Proteomes" id="UP000265366">
    <property type="component" value="Unassembled WGS sequence"/>
</dbReference>
<proteinExistence type="predicted"/>
<reference evidence="3 4" key="1">
    <citation type="submission" date="2018-08" db="EMBL/GenBank/DDBJ databases">
        <title>Erythrobacter zhengii sp.nov., a bacterium isolated from deep-sea sediment.</title>
        <authorList>
            <person name="Fang C."/>
            <person name="Wu Y.-H."/>
            <person name="Sun C."/>
            <person name="Wang H."/>
            <person name="Cheng H."/>
            <person name="Meng F.-X."/>
            <person name="Wang C.-S."/>
            <person name="Xu X.-W."/>
        </authorList>
    </citation>
    <scope>NUCLEOTIDE SEQUENCE [LARGE SCALE GENOMIC DNA]</scope>
    <source>
        <strain evidence="3 4">CCTCC AB 2015396</strain>
    </source>
</reference>
<keyword evidence="2" id="KW-0812">Transmembrane</keyword>
<gene>
    <name evidence="3" type="ORF">D2V17_06205</name>
</gene>
<keyword evidence="2" id="KW-0472">Membrane</keyword>
<feature type="transmembrane region" description="Helical" evidence="2">
    <location>
        <begin position="37"/>
        <end position="54"/>
    </location>
</feature>
<feature type="transmembrane region" description="Helical" evidence="2">
    <location>
        <begin position="60"/>
        <end position="82"/>
    </location>
</feature>
<name>A0A3A1P9W8_9SPHN</name>
<keyword evidence="4" id="KW-1185">Reference proteome</keyword>
<evidence type="ECO:0000313" key="3">
    <source>
        <dbReference type="EMBL" id="RIV89498.1"/>
    </source>
</evidence>
<feature type="region of interest" description="Disordered" evidence="1">
    <location>
        <begin position="203"/>
        <end position="250"/>
    </location>
</feature>
<feature type="non-terminal residue" evidence="3">
    <location>
        <position position="250"/>
    </location>
</feature>
<feature type="compositionally biased region" description="Low complexity" evidence="1">
    <location>
        <begin position="235"/>
        <end position="250"/>
    </location>
</feature>
<keyword evidence="2" id="KW-1133">Transmembrane helix</keyword>
<feature type="transmembrane region" description="Helical" evidence="2">
    <location>
        <begin position="154"/>
        <end position="173"/>
    </location>
</feature>
<dbReference type="AlphaFoldDB" id="A0A3A1P9W8"/>
<comment type="caution">
    <text evidence="3">The sequence shown here is derived from an EMBL/GenBank/DDBJ whole genome shotgun (WGS) entry which is preliminary data.</text>
</comment>
<evidence type="ECO:0000256" key="1">
    <source>
        <dbReference type="SAM" id="MobiDB-lite"/>
    </source>
</evidence>